<dbReference type="CDD" id="cd21085">
    <property type="entry name" value="WH_NTD_PHF10"/>
    <property type="match status" value="1"/>
</dbReference>
<feature type="domain" description="SWI/SNF Subunit INI1 DNA binding" evidence="2">
    <location>
        <begin position="395"/>
        <end position="464"/>
    </location>
</feature>
<dbReference type="AlphaFoldDB" id="A0A2G8JI61"/>
<keyword evidence="4" id="KW-1185">Reference proteome</keyword>
<dbReference type="OrthoDB" id="1903104at2759"/>
<feature type="compositionally biased region" description="Basic and acidic residues" evidence="1">
    <location>
        <begin position="123"/>
        <end position="140"/>
    </location>
</feature>
<keyword evidence="3" id="KW-0396">Initiation factor</keyword>
<feature type="compositionally biased region" description="Basic and acidic residues" evidence="1">
    <location>
        <begin position="82"/>
        <end position="110"/>
    </location>
</feature>
<dbReference type="Proteomes" id="UP000230750">
    <property type="component" value="Unassembled WGS sequence"/>
</dbReference>
<proteinExistence type="predicted"/>
<comment type="caution">
    <text evidence="3">The sequence shown here is derived from an EMBL/GenBank/DDBJ whole genome shotgun (WGS) entry which is preliminary data.</text>
</comment>
<feature type="compositionally biased region" description="Basic and acidic residues" evidence="1">
    <location>
        <begin position="338"/>
        <end position="351"/>
    </location>
</feature>
<evidence type="ECO:0000313" key="4">
    <source>
        <dbReference type="Proteomes" id="UP000230750"/>
    </source>
</evidence>
<dbReference type="GO" id="GO:0003743">
    <property type="term" value="F:translation initiation factor activity"/>
    <property type="evidence" value="ECO:0007669"/>
    <property type="project" value="UniProtKB-KW"/>
</dbReference>
<gene>
    <name evidence="3" type="ORF">BSL78_27743</name>
</gene>
<evidence type="ECO:0000259" key="2">
    <source>
        <dbReference type="Pfam" id="PF21459"/>
    </source>
</evidence>
<accession>A0A2G8JI61</accession>
<feature type="region of interest" description="Disordered" evidence="1">
    <location>
        <begin position="1"/>
        <end position="373"/>
    </location>
</feature>
<reference evidence="3 4" key="1">
    <citation type="journal article" date="2017" name="PLoS Biol.">
        <title>The sea cucumber genome provides insights into morphological evolution and visceral regeneration.</title>
        <authorList>
            <person name="Zhang X."/>
            <person name="Sun L."/>
            <person name="Yuan J."/>
            <person name="Sun Y."/>
            <person name="Gao Y."/>
            <person name="Zhang L."/>
            <person name="Li S."/>
            <person name="Dai H."/>
            <person name="Hamel J.F."/>
            <person name="Liu C."/>
            <person name="Yu Y."/>
            <person name="Liu S."/>
            <person name="Lin W."/>
            <person name="Guo K."/>
            <person name="Jin S."/>
            <person name="Xu P."/>
            <person name="Storey K.B."/>
            <person name="Huan P."/>
            <person name="Zhang T."/>
            <person name="Zhou Y."/>
            <person name="Zhang J."/>
            <person name="Lin C."/>
            <person name="Li X."/>
            <person name="Xing L."/>
            <person name="Huo D."/>
            <person name="Sun M."/>
            <person name="Wang L."/>
            <person name="Mercier A."/>
            <person name="Li F."/>
            <person name="Yang H."/>
            <person name="Xiang J."/>
        </authorList>
    </citation>
    <scope>NUCLEOTIDE SEQUENCE [LARGE SCALE GENOMIC DNA]</scope>
    <source>
        <strain evidence="3">Shaxun</strain>
        <tissue evidence="3">Muscle</tissue>
    </source>
</reference>
<feature type="compositionally biased region" description="Basic and acidic residues" evidence="1">
    <location>
        <begin position="36"/>
        <end position="66"/>
    </location>
</feature>
<dbReference type="Pfam" id="PF21459">
    <property type="entry name" value="INI1_DNA-bd"/>
    <property type="match status" value="1"/>
</dbReference>
<sequence length="620" mass="69763">MEADSTSSSSLQQKEMDDKSINEGSQISTSNQDNLSKIEEPQATQREVHEEGEKDVYETLRSDDQNVSKVAELTGEDSQSSQREDDISKEQETRSYESVHSDENLKDDITKAIPGKVTSVDNSIKDKVSEEAGEMSKVEKSPGANEMEGNDNIESKAENEPGSIAQEATITETSESENPTVESQQEHEAVSVADEVEDKEDSTKGAEPQITPSSDSQALGDVSADDATEMAVTDTGTSDANKVQEHEKMDTTGGESKQEDAERREKECEGKKNAEETEGEDNQMNQEEDTERQEEPIEPESTSEQKESITAAGDEEDGSKDKGPEDEKDQNGDEEEEAKLADEKEGEADGKGEDDEDEQEEEAEGKSERRRTSPIRCFDESSFTVEKLFEYQWPQDHGEFFFVQEQISEYLGVTSFKRKYPALERRLIAVEERRFLKDKGVVTEEQVTLGLTALKADEVYDVMQKDFPDKYSDYARLIQQRQREAVKNQHKEYGTPAVDSAKMKNYIKKAVRQAAEYNASLMREKREERQYYLDLQTMLIHCPNTKMKKLTKEQSKPGPYPVAVIPGQFQNYYKSYTPEELKYLPVNTAIYGPMATQKQSDIAPSVPPVARCHPTTKTSL</sequence>
<evidence type="ECO:0000313" key="3">
    <source>
        <dbReference type="EMBL" id="PIK35431.1"/>
    </source>
</evidence>
<feature type="compositionally biased region" description="Acidic residues" evidence="1">
    <location>
        <begin position="352"/>
        <end position="363"/>
    </location>
</feature>
<feature type="compositionally biased region" description="Polar residues" evidence="1">
    <location>
        <begin position="166"/>
        <end position="183"/>
    </location>
</feature>
<keyword evidence="3" id="KW-0648">Protein biosynthesis</keyword>
<feature type="compositionally biased region" description="Polar residues" evidence="1">
    <location>
        <begin position="22"/>
        <end position="35"/>
    </location>
</feature>
<name>A0A2G8JI61_STIJA</name>
<feature type="compositionally biased region" description="Polar residues" evidence="1">
    <location>
        <begin position="1"/>
        <end position="13"/>
    </location>
</feature>
<dbReference type="EMBL" id="MRZV01001904">
    <property type="protein sequence ID" value="PIK35431.1"/>
    <property type="molecule type" value="Genomic_DNA"/>
</dbReference>
<dbReference type="STRING" id="307972.A0A2G8JI61"/>
<feature type="compositionally biased region" description="Acidic residues" evidence="1">
    <location>
        <begin position="276"/>
        <end position="298"/>
    </location>
</feature>
<feature type="compositionally biased region" description="Basic and acidic residues" evidence="1">
    <location>
        <begin position="242"/>
        <end position="275"/>
    </location>
</feature>
<feature type="compositionally biased region" description="Basic and acidic residues" evidence="1">
    <location>
        <begin position="319"/>
        <end position="331"/>
    </location>
</feature>
<organism evidence="3 4">
    <name type="scientific">Stichopus japonicus</name>
    <name type="common">Sea cucumber</name>
    <dbReference type="NCBI Taxonomy" id="307972"/>
    <lineage>
        <taxon>Eukaryota</taxon>
        <taxon>Metazoa</taxon>
        <taxon>Echinodermata</taxon>
        <taxon>Eleutherozoa</taxon>
        <taxon>Echinozoa</taxon>
        <taxon>Holothuroidea</taxon>
        <taxon>Aspidochirotacea</taxon>
        <taxon>Aspidochirotida</taxon>
        <taxon>Stichopodidae</taxon>
        <taxon>Apostichopus</taxon>
    </lineage>
</organism>
<evidence type="ECO:0000256" key="1">
    <source>
        <dbReference type="SAM" id="MobiDB-lite"/>
    </source>
</evidence>
<protein>
    <submittedName>
        <fullName evidence="3">Putative transcription initiation factor TFIID subunit 3</fullName>
    </submittedName>
</protein>
<dbReference type="InterPro" id="IPR048664">
    <property type="entry name" value="INI1_DNA-bd"/>
</dbReference>